<keyword evidence="3" id="KW-0596">Phosphopantetheine</keyword>
<dbReference type="GO" id="GO:0043041">
    <property type="term" value="P:amino acid activation for nonribosomal peptide biosynthetic process"/>
    <property type="evidence" value="ECO:0007669"/>
    <property type="project" value="TreeGrafter"/>
</dbReference>
<feature type="domain" description="Carrier" evidence="6">
    <location>
        <begin position="4041"/>
        <end position="4118"/>
    </location>
</feature>
<dbReference type="SUPFAM" id="SSF56801">
    <property type="entry name" value="Acetyl-CoA synthetase-like"/>
    <property type="match status" value="4"/>
</dbReference>
<reference evidence="8" key="1">
    <citation type="submission" date="2017-11" db="EMBL/GenBank/DDBJ databases">
        <authorList>
            <person name="Chan K.G."/>
            <person name="Lee L.S."/>
        </authorList>
    </citation>
    <scope>NUCLEOTIDE SEQUENCE [LARGE SCALE GENOMIC DNA]</scope>
    <source>
        <strain evidence="8">DSM 100970</strain>
    </source>
</reference>
<dbReference type="Gene3D" id="3.40.50.980">
    <property type="match status" value="2"/>
</dbReference>
<dbReference type="InterPro" id="IPR001031">
    <property type="entry name" value="Thioesterase"/>
</dbReference>
<comment type="pathway">
    <text evidence="2">Siderophore biosynthesis.</text>
</comment>
<dbReference type="SUPFAM" id="SSF47336">
    <property type="entry name" value="ACP-like"/>
    <property type="match status" value="4"/>
</dbReference>
<dbReference type="PROSITE" id="PS00012">
    <property type="entry name" value="PHOSPHOPANTETHEINE"/>
    <property type="match status" value="4"/>
</dbReference>
<dbReference type="Gene3D" id="2.30.38.10">
    <property type="entry name" value="Luciferase, Domain 3"/>
    <property type="match status" value="1"/>
</dbReference>
<dbReference type="InterPro" id="IPR036736">
    <property type="entry name" value="ACP-like_sf"/>
</dbReference>
<dbReference type="Pfam" id="PF00975">
    <property type="entry name" value="Thioesterase"/>
    <property type="match status" value="1"/>
</dbReference>
<dbReference type="InterPro" id="IPR057737">
    <property type="entry name" value="Condensation_MtbB-like"/>
</dbReference>
<sequence length="4371" mass="498717">MTIQQYLLKSFAQHSENIAIIHDGISLSYQELYASALKVAKFLSEKELEQASVALIYENKLQLIIALLGVILSRNTFVPIPPKTPLTRIKQILQISNTRLILSDRESILDTGIDEFNSLKLICDFKLADYTPKNGEIDDLSHIYFTSGSTGEPKGIKGRNGSLLSFMLWMINKFEIGNHDRVLQIAGEGFSLFKREVLATLISGATLVIPTEADKSSFDSIAKFISANNITLFNTVPSYYNYLVDYLPKQRQPKLRLIFIAGEILYKSLVNKHLQAFNSHCRLVNLYGPTETTQAKFYYEIDVNNYQFAEMMPVGLPINDVTRAYIRDASGVLVDEPDVVGEVIIATDDISYGYCNISQNAPFIEINGKKAFCSGDLGYKDQLGLLHVLGRADSQIKIRGMRVELSEIEANILNVDGVREVAVLYVLQDNSQEGQLVAVLVGNTTKSEVLEYLSSCLPDYMLPARFVYLDNLPKNRNNKIDRLALSQIIQEENSLAPLTANKNEATNDAITEKLIAIWQEYFPQPFSIHDDFFALGGSSLLIMAIASKIKEVFNHTPTLNIFYEKRTIAELAQYLHVNQDNQSQTIKSALIHKEYSNDYFPLTHIQQAYLLGRFGNYKLGGIATQRYVEYSYSEHLDYARLEAAINQLIKRHAMLRTTFSVDRMVQITHSEYNYKLSVNDYSTYSKSDFQQQILEIRNQMRSEKLDLTKLPLFAIKISRGANGDRLHFLSDILIMDAHSLNIFREELTLLYQGNKLDMIEFTFRDYIESKSESDNNLAYLSKFYWFQRFKDIPNFAPLRTLELPESVTNPIFARDSRVVSANIWQEFKNKAYQNNLSPTSALLTIYYHVLARYSTNPNFLINISLFDKSNSLVADNIIGDFTDILAFLPYAGYEKQFINQVRHNHSLLWKDLEHRVIDGIEVFSIIRQKFNLDSDVIIAPLVFTSLLEDSKTNIFLENNAHEEFYLSQTAQVWLDNNAIENNGNLLSGWDYVSQLFAIEQIERLHKQYINLIEHFAHYAWDNEIPDLIDSSDLAIIATANSSHQSMEKIVTPKDQALAKPHSIAVIDVNGSYTYDQLMDKSYSIASLLKKVGVQKRELVAIFSEKGYQQIAAAWGIMKTGAAYLPLNIDWPIGRIEEVLQEGMVRYILVSKLQLTKISVDTIKSAYQILVIDEANDQQAEIAAIPMAELDEAAYVLFTSGSTGKPKGVVISYLGVINTIKAVNERFNINQDDTILALSELSFDLSVYDMFGMLGAGGKVIFPDPDKVKEPSHWYELIEKHQITIWNTVPQIMQLLIDYIISQKKQLSSLRVVLLSGDWIPLSLPTQIKSLNPNITVMSLGGATEGSIWSCWYEIKKVDESWKSIPYGVAMPNQKMYILDTQGRHCPANVIGEIYIGGIGVAIAYWNDDEKTKASFIQHEVLGRLYKTGDLGCWNKAGYIEFHGRKDFQVKINGYRIELEEITAKLNKISGIESSIARVYSNAGRDYIIAYLVSRYSYLASDSSELQGFKLKLAGIRNDLPLATYKLNLELPENKFILRKSYRRYLPISINDDVAIDDILQHSADTINQWINSDKQEDFQGTVSARFLDEIFATISAINLEERVLPKYRYPSAGSSYSVRGYLNLPVALDDYQSGYYYYNPLAKTLTNLETPQLTENLSELPAIDLIVHYPAITPLYQEESFRFAYLEAGHMLALILEVVSKYSIPVTVEILDEVIDSDNTQLIRLKFGQEESIKIKPLVELNKLVKTSSGIYINDKHQVDINQQDIFTRANWYSGRLLETGGMLLSFDGDRSPENLLYAGMYFQLVSELLYQHNIGSCMLGYDIYESVLYSMVLGLIDEGEKHKSESMVEDKSISKYIEESLVHELPEYMLPYEYLIVNKLPLTANGKVDLKELPVPQFSTQNRRYIAPETPLEKEVYEIFAKELGIEAETIGVEDDFFRIGGNSILAIRLTSHLNNSFDSNIKVSDIFALKTIRHLANLIRTTRGDFIFKDYQIKESKANSLYLPFNLNNVQQAYYLGRYASFELGNISTHSYSEHKFSKLDLKRFTAALNNVIKRHPGLRAIFKDGQQQYLSDVPEYRVNYFEFTNYEDFYRLRESLSHKVYPTDEYPLFDFIVSRCLFNDEEPYYILHISFDILLIDGNSTRLLYDELTRLYHNPDLQLPVLNVSYRDYMIQVEKIRASDLFIKDREYWLNKLPDYNFDLQLPLSCRATDIANPRFNKLTKIIAGEVWNKIKAKALKYDVGLTSIIMVIYGKVLSYWSNQTSLCINLTLFNRIPLHPQINEILGDFTVLELFDYKNPGFGQKSIIDEIRINHEQLWQDIEHNLFDGIDFQRLIREEKQLATNQIIAPVVLTSVLGDSKDKEQFLDESYLGKEYSSNQTSQVWLVNHAYTSGDDFIAEWNYVEQLFNQVTITSMHQDYCRLIEFLANADWDKDVFSEPSSANLALIRQINSAMQPVSEKTLCDSILSIIDTYQLAEHPALIDNSGKSVCVYSYQELLMKSQLLARQILQLLGVNQADRLIGILAEKGANQVTSSLGIMFAGYAYLPLNVDWPVERIDEVLTGGKVSLLLISRKMAARFNQTLLSQKYQLIIIEDILSETNPEILVRLNKISLPKIKPDDIAYVIFTSGSTGKPKGVTISHRGALNTIHAVNAKYQINQDDKVLALSDLSFDLSVYDIFGMLCAGGTIVFPNQDRVKEPIHWQQLIAKHKITIWNSVPQLAELLLEDWEILHDSTLRLFLLSGDWIPLTLPKRLREACPLSTIVSLGGATEGSIWSIWYQIDQLNSNWTSIPYGVAMPNQQIYVLNHNQHHCPDGVIGEIYIGGAGVALNYYHDDEKTAAAFINHPELGRLYKTGDSGRLYSDGYIEFMGRLDNQVKLNGYRVELSEISAKLLQLDRIEDALVQLTKIDGKNYLIAYLVVDKNSASLGLHDLAQKLNLSLQNVLPEYMLPHSYITLEQLPLTVNGKVDIRQLPIPEMNAERNDYQKPVNELEINILDVYSEVLKKDKEEISTNDSFFKLGGDSIIAIRLVSRLNKKLGLNITVKDIFTYRNISELAAYILANNLQKETQDNYIPFSLINGADYADFSEFERLEDAFPASYLQLGMLFESMNSQYSTYHVVISEKYKAAFDSTQFQLIWESLIRKHTLLRARFILSKNSYDCLIYKDIPFSFSKYDDYSLKELVKNESLLNFDHSKAGLFRVLVNQYADKEEFDMVLSFHHAITDGWSISRLLNEFSAAYLRRKPIELGKSQLSYGAFIRQEQRNINNDKMIRFWQEYLDKIIVPTINWSGDKSESTAGLNQSRFTLDETISQKIQAYAHKLNVTSDCVFLFIYLSVLSRFLNQKDLTLGLVINNRLEVAGGDDLFGLFLNTIPYRYKLEGNSIDEAIKDIYNEKIRLYEYKGFPYAKIKELFTHDLYQFAFNYTHFQINREGQTKRENNDYQRSNIPFVLNVAQGDYFIIDLIAHDNFCSKEYLDYLAKNIEATLINVIEFGKNPAILAKDYSMQIAAVTNNHYDFGLIHTIPELFSQQAAKTPNDIALIYNNHQFTYKELEQKTNQLAYYLLEKYALKADDLVAICMERSEFIVIALLAIMKAGAAFVPIDPNYPEARINFILNDSNPKVLLTIKENSQQLTEILNQSASENNGQKIAMLIINHEEVEFISYPVTLPQTDTTKDNLAYVIYTSGTTGQPKGVMVEHKSVFNLLKNMVNLHKLSENKVVTVYSNYVFDAFICELFPPLINGNQLILLSDEERLSLDQLLEAILKHDVNLAFIPSVLVGDFLNIIQDKASKLKMIFAGGDRLANIDFELISQDLIIINEYGPTEATVCSTLNYISPEDIITNIGKPLMNTGIYILDAELQLLPRGAVGEIYISGEGLARGYLNQPELTNEKFILNPYQTDDDKKQGKNARLYKTGDMAKYLPDGRLIFIGRNDSQIKINGHRIELSEIENTVIRVCNNIRQAVAIIKNDNRQMPQIIVYFVAEITLETDELSSILAKNLPDYMLPRFLIQLDEFPLSINGKIDYKLLPEPELFGAIDDYIAPSSEIEKQLSVIFAEILKLDKENVGVNDDFFRLGGNSILAIRLLARLNKELKVNLKLADILTNSRLGKLARIINTTEVAYQPLTRLNSAIDKPTMFMIHPGQAGCEVYAKLAKELENHYFCYGVDNYNLHHPEKVTDFKQLAAMYLEFITNEGYIIDRDTLVTLLGWSLGGLIALEIATILEERGYQNINIFLLDTVIFDAKLCFYQKQSVTQKTNLERFLHSQSYDAEYVTKIIANYDSEIKLAESQISRKLVHARITLFKAMQQGNQFDGEINDSMIDYILSLDTNNVDKVITDSRQLQIIKLDQAHHWNILIQPEVIRAIQLGELGL</sequence>
<dbReference type="GO" id="GO:0044550">
    <property type="term" value="P:secondary metabolite biosynthetic process"/>
    <property type="evidence" value="ECO:0007669"/>
    <property type="project" value="TreeGrafter"/>
</dbReference>
<dbReference type="PANTHER" id="PTHR45527:SF10">
    <property type="entry name" value="PYOCHELIN SYNTHASE PCHF"/>
    <property type="match status" value="1"/>
</dbReference>
<dbReference type="Gene3D" id="3.30.559.10">
    <property type="entry name" value="Chloramphenicol acetyltransferase-like domain"/>
    <property type="match status" value="3"/>
</dbReference>
<dbReference type="Gene3D" id="3.40.109.10">
    <property type="entry name" value="NADH Oxidase"/>
    <property type="match status" value="1"/>
</dbReference>
<dbReference type="EMBL" id="CP024847">
    <property type="protein sequence ID" value="AUR51672.1"/>
    <property type="molecule type" value="Genomic_DNA"/>
</dbReference>
<evidence type="ECO:0000256" key="4">
    <source>
        <dbReference type="ARBA" id="ARBA00022553"/>
    </source>
</evidence>
<dbReference type="NCBIfam" id="TIGR01733">
    <property type="entry name" value="AA-adenyl-dom"/>
    <property type="match status" value="3"/>
</dbReference>
<dbReference type="SMART" id="SM00823">
    <property type="entry name" value="PKS_PP"/>
    <property type="match status" value="3"/>
</dbReference>
<dbReference type="GO" id="GO:0016491">
    <property type="term" value="F:oxidoreductase activity"/>
    <property type="evidence" value="ECO:0007669"/>
    <property type="project" value="InterPro"/>
</dbReference>
<proteinExistence type="predicted"/>
<dbReference type="GO" id="GO:0016874">
    <property type="term" value="F:ligase activity"/>
    <property type="evidence" value="ECO:0007669"/>
    <property type="project" value="UniProtKB-KW"/>
</dbReference>
<dbReference type="OrthoDB" id="9763207at2"/>
<protein>
    <recommendedName>
        <fullName evidence="6">Carrier domain-containing protein</fullName>
    </recommendedName>
</protein>
<dbReference type="InterPro" id="IPR029058">
    <property type="entry name" value="AB_hydrolase_fold"/>
</dbReference>
<dbReference type="InterPro" id="IPR000873">
    <property type="entry name" value="AMP-dep_synth/lig_dom"/>
</dbReference>
<dbReference type="GO" id="GO:0005737">
    <property type="term" value="C:cytoplasm"/>
    <property type="evidence" value="ECO:0007669"/>
    <property type="project" value="TreeGrafter"/>
</dbReference>
<dbReference type="SUPFAM" id="SSF52777">
    <property type="entry name" value="CoA-dependent acyltransferases"/>
    <property type="match status" value="6"/>
</dbReference>
<comment type="cofactor">
    <cofactor evidence="1">
        <name>pantetheine 4'-phosphate</name>
        <dbReference type="ChEBI" id="CHEBI:47942"/>
    </cofactor>
</comment>
<evidence type="ECO:0000256" key="1">
    <source>
        <dbReference type="ARBA" id="ARBA00001957"/>
    </source>
</evidence>
<dbReference type="Gene3D" id="3.30.559.30">
    <property type="entry name" value="Nonribosomal peptide synthetase, condensation domain"/>
    <property type="match status" value="3"/>
</dbReference>
<dbReference type="Pfam" id="PF13193">
    <property type="entry name" value="AMP-binding_C"/>
    <property type="match status" value="1"/>
</dbReference>
<dbReference type="InterPro" id="IPR009081">
    <property type="entry name" value="PP-bd_ACP"/>
</dbReference>
<dbReference type="InterPro" id="IPR000415">
    <property type="entry name" value="Nitroreductase-like"/>
</dbReference>
<accession>A0A2I7N5E9</accession>
<dbReference type="GO" id="GO:0031177">
    <property type="term" value="F:phosphopantetheine binding"/>
    <property type="evidence" value="ECO:0007669"/>
    <property type="project" value="InterPro"/>
</dbReference>
<keyword evidence="5" id="KW-0436">Ligase</keyword>
<evidence type="ECO:0000313" key="8">
    <source>
        <dbReference type="Proteomes" id="UP000236655"/>
    </source>
</evidence>
<evidence type="ECO:0000259" key="6">
    <source>
        <dbReference type="PROSITE" id="PS50075"/>
    </source>
</evidence>
<dbReference type="Proteomes" id="UP000236655">
    <property type="component" value="Chromosome"/>
</dbReference>
<feature type="domain" description="Carrier" evidence="6">
    <location>
        <begin position="505"/>
        <end position="579"/>
    </location>
</feature>
<dbReference type="InterPro" id="IPR020845">
    <property type="entry name" value="AMP-binding_CS"/>
</dbReference>
<dbReference type="FunFam" id="1.10.1200.10:FF:000005">
    <property type="entry name" value="Nonribosomal peptide synthetase 1"/>
    <property type="match status" value="1"/>
</dbReference>
<feature type="domain" description="Carrier" evidence="6">
    <location>
        <begin position="1908"/>
        <end position="1985"/>
    </location>
</feature>
<dbReference type="Pfam" id="PF00668">
    <property type="entry name" value="Condensation"/>
    <property type="match status" value="3"/>
</dbReference>
<dbReference type="PROSITE" id="PS50075">
    <property type="entry name" value="CARRIER"/>
    <property type="match status" value="4"/>
</dbReference>
<gene>
    <name evidence="7" type="ORF">CUN60_04985</name>
</gene>
<dbReference type="KEGG" id="nba:CUN60_04985"/>
<keyword evidence="4" id="KW-0597">Phosphoprotein</keyword>
<dbReference type="Gene3D" id="3.30.300.30">
    <property type="match status" value="5"/>
</dbReference>
<keyword evidence="8" id="KW-1185">Reference proteome</keyword>
<dbReference type="Gene3D" id="3.40.50.1820">
    <property type="entry name" value="alpha/beta hydrolase"/>
    <property type="match status" value="1"/>
</dbReference>
<dbReference type="NCBIfam" id="NF003417">
    <property type="entry name" value="PRK04813.1"/>
    <property type="match status" value="5"/>
</dbReference>
<dbReference type="CDD" id="cd05930">
    <property type="entry name" value="A_NRPS"/>
    <property type="match status" value="1"/>
</dbReference>
<dbReference type="InterPro" id="IPR010071">
    <property type="entry name" value="AA_adenyl_dom"/>
</dbReference>
<dbReference type="PROSITE" id="PS00455">
    <property type="entry name" value="AMP_BINDING"/>
    <property type="match status" value="4"/>
</dbReference>
<evidence type="ECO:0000256" key="5">
    <source>
        <dbReference type="ARBA" id="ARBA00022598"/>
    </source>
</evidence>
<name>A0A2I7N5E9_9NEIS</name>
<dbReference type="RefSeq" id="WP_102950971.1">
    <property type="nucleotide sequence ID" value="NZ_CP024847.1"/>
</dbReference>
<dbReference type="SUPFAM" id="SSF53474">
    <property type="entry name" value="alpha/beta-Hydrolases"/>
    <property type="match status" value="1"/>
</dbReference>
<evidence type="ECO:0000256" key="3">
    <source>
        <dbReference type="ARBA" id="ARBA00022450"/>
    </source>
</evidence>
<dbReference type="InterPro" id="IPR023213">
    <property type="entry name" value="CAT-like_dom_sf"/>
</dbReference>
<feature type="domain" description="Carrier" evidence="6">
    <location>
        <begin position="2987"/>
        <end position="3064"/>
    </location>
</feature>
<dbReference type="InterPro" id="IPR042099">
    <property type="entry name" value="ANL_N_sf"/>
</dbReference>
<dbReference type="InterPro" id="IPR025110">
    <property type="entry name" value="AMP-bd_C"/>
</dbReference>
<evidence type="ECO:0000256" key="2">
    <source>
        <dbReference type="ARBA" id="ARBA00004924"/>
    </source>
</evidence>
<dbReference type="Pfam" id="PF00550">
    <property type="entry name" value="PP-binding"/>
    <property type="match status" value="4"/>
</dbReference>
<dbReference type="SMART" id="SM01294">
    <property type="entry name" value="PKS_PP_betabranch"/>
    <property type="match status" value="1"/>
</dbReference>
<dbReference type="InterPro" id="IPR001242">
    <property type="entry name" value="Condensation_dom"/>
</dbReference>
<dbReference type="FunFam" id="3.30.300.30:FF:000015">
    <property type="entry name" value="Nonribosomal peptide synthase SidD"/>
    <property type="match status" value="1"/>
</dbReference>
<evidence type="ECO:0000313" key="7">
    <source>
        <dbReference type="EMBL" id="AUR51672.1"/>
    </source>
</evidence>
<dbReference type="InterPro" id="IPR006162">
    <property type="entry name" value="Ppantetheine_attach_site"/>
</dbReference>
<dbReference type="CDD" id="cd19535">
    <property type="entry name" value="Cyc_NRPS"/>
    <property type="match status" value="1"/>
</dbReference>
<dbReference type="PANTHER" id="PTHR45527">
    <property type="entry name" value="NONRIBOSOMAL PEPTIDE SYNTHETASE"/>
    <property type="match status" value="1"/>
</dbReference>
<dbReference type="FunFam" id="3.40.50.980:FF:000001">
    <property type="entry name" value="Non-ribosomal peptide synthetase"/>
    <property type="match status" value="1"/>
</dbReference>
<dbReference type="InterPro" id="IPR020806">
    <property type="entry name" value="PKS_PP-bd"/>
</dbReference>
<dbReference type="Pfam" id="PF00501">
    <property type="entry name" value="AMP-binding"/>
    <property type="match status" value="4"/>
</dbReference>
<dbReference type="Gene3D" id="1.10.1200.10">
    <property type="entry name" value="ACP-like"/>
    <property type="match status" value="3"/>
</dbReference>
<dbReference type="Gene3D" id="3.40.50.12780">
    <property type="entry name" value="N-terminal domain of ligase-like"/>
    <property type="match status" value="3"/>
</dbReference>
<organism evidence="7 8">
    <name type="scientific">Aquella oligotrophica</name>
    <dbReference type="NCBI Taxonomy" id="2067065"/>
    <lineage>
        <taxon>Bacteria</taxon>
        <taxon>Pseudomonadati</taxon>
        <taxon>Pseudomonadota</taxon>
        <taxon>Betaproteobacteria</taxon>
        <taxon>Neisseriales</taxon>
        <taxon>Neisseriaceae</taxon>
        <taxon>Aquella</taxon>
    </lineage>
</organism>
<dbReference type="InterPro" id="IPR045851">
    <property type="entry name" value="AMP-bd_C_sf"/>
</dbReference>